<reference evidence="10" key="1">
    <citation type="submission" date="2018-05" db="EMBL/GenBank/DDBJ databases">
        <authorList>
            <person name="Lanie J.A."/>
            <person name="Ng W.-L."/>
            <person name="Kazmierczak K.M."/>
            <person name="Andrzejewski T.M."/>
            <person name="Davidsen T.M."/>
            <person name="Wayne K.J."/>
            <person name="Tettelin H."/>
            <person name="Glass J.I."/>
            <person name="Rusch D."/>
            <person name="Podicherti R."/>
            <person name="Tsui H.-C.T."/>
            <person name="Winkler M.E."/>
        </authorList>
    </citation>
    <scope>NUCLEOTIDE SEQUENCE</scope>
</reference>
<dbReference type="FunFam" id="3.40.50.1260:FF:000031">
    <property type="entry name" value="Phosphoglycerate kinase 1"/>
    <property type="match status" value="1"/>
</dbReference>
<dbReference type="Pfam" id="PF00162">
    <property type="entry name" value="PGK"/>
    <property type="match status" value="1"/>
</dbReference>
<evidence type="ECO:0000256" key="1">
    <source>
        <dbReference type="ARBA" id="ARBA00000642"/>
    </source>
</evidence>
<evidence type="ECO:0000313" key="10">
    <source>
        <dbReference type="EMBL" id="SUZ85524.1"/>
    </source>
</evidence>
<accession>A0A381R2T0</accession>
<name>A0A381R2T0_9ZZZZ</name>
<dbReference type="Gene3D" id="3.40.50.1260">
    <property type="entry name" value="Phosphoglycerate kinase, N-terminal domain"/>
    <property type="match status" value="2"/>
</dbReference>
<evidence type="ECO:0000256" key="9">
    <source>
        <dbReference type="ARBA" id="ARBA00023152"/>
    </source>
</evidence>
<dbReference type="GO" id="GO:0043531">
    <property type="term" value="F:ADP binding"/>
    <property type="evidence" value="ECO:0007669"/>
    <property type="project" value="TreeGrafter"/>
</dbReference>
<dbReference type="GO" id="GO:0004618">
    <property type="term" value="F:phosphoglycerate kinase activity"/>
    <property type="evidence" value="ECO:0007669"/>
    <property type="project" value="UniProtKB-EC"/>
</dbReference>
<keyword evidence="7" id="KW-0418">Kinase</keyword>
<dbReference type="HAMAP" id="MF_00145">
    <property type="entry name" value="Phosphoglyc_kinase"/>
    <property type="match status" value="1"/>
</dbReference>
<dbReference type="InterPro" id="IPR001576">
    <property type="entry name" value="Phosphoglycerate_kinase"/>
</dbReference>
<evidence type="ECO:0000256" key="2">
    <source>
        <dbReference type="ARBA" id="ARBA00004838"/>
    </source>
</evidence>
<evidence type="ECO:0000256" key="8">
    <source>
        <dbReference type="ARBA" id="ARBA00022840"/>
    </source>
</evidence>
<dbReference type="SUPFAM" id="SSF53748">
    <property type="entry name" value="Phosphoglycerate kinase"/>
    <property type="match status" value="1"/>
</dbReference>
<dbReference type="InterPro" id="IPR015824">
    <property type="entry name" value="Phosphoglycerate_kinase_N"/>
</dbReference>
<dbReference type="EC" id="2.7.2.3" evidence="4"/>
<evidence type="ECO:0000256" key="7">
    <source>
        <dbReference type="ARBA" id="ARBA00022777"/>
    </source>
</evidence>
<evidence type="ECO:0000256" key="5">
    <source>
        <dbReference type="ARBA" id="ARBA00022679"/>
    </source>
</evidence>
<organism evidence="10">
    <name type="scientific">marine metagenome</name>
    <dbReference type="NCBI Taxonomy" id="408172"/>
    <lineage>
        <taxon>unclassified sequences</taxon>
        <taxon>metagenomes</taxon>
        <taxon>ecological metagenomes</taxon>
    </lineage>
</organism>
<keyword evidence="8" id="KW-0067">ATP-binding</keyword>
<proteinExistence type="inferred from homology"/>
<dbReference type="GO" id="GO:0006096">
    <property type="term" value="P:glycolytic process"/>
    <property type="evidence" value="ECO:0007669"/>
    <property type="project" value="UniProtKB-KW"/>
</dbReference>
<dbReference type="EMBL" id="UINC01001638">
    <property type="protein sequence ID" value="SUZ85524.1"/>
    <property type="molecule type" value="Genomic_DNA"/>
</dbReference>
<evidence type="ECO:0000256" key="3">
    <source>
        <dbReference type="ARBA" id="ARBA00008982"/>
    </source>
</evidence>
<dbReference type="AlphaFoldDB" id="A0A381R2T0"/>
<dbReference type="PANTHER" id="PTHR11406">
    <property type="entry name" value="PHOSPHOGLYCERATE KINASE"/>
    <property type="match status" value="1"/>
</dbReference>
<dbReference type="PANTHER" id="PTHR11406:SF23">
    <property type="entry name" value="PHOSPHOGLYCERATE KINASE 1, CHLOROPLASTIC-RELATED"/>
    <property type="match status" value="1"/>
</dbReference>
<evidence type="ECO:0000256" key="6">
    <source>
        <dbReference type="ARBA" id="ARBA00022741"/>
    </source>
</evidence>
<evidence type="ECO:0000256" key="4">
    <source>
        <dbReference type="ARBA" id="ARBA00013061"/>
    </source>
</evidence>
<comment type="similarity">
    <text evidence="3">Belongs to the phosphoglycerate kinase family.</text>
</comment>
<sequence>VSDLSVPSLESLESTLGGLDGKRILVRCDFNVPVRGGAISDDLRIKATLPTLNWLMERGAIVVACTHFGRPQGAPDPKFSVQLLRQKVEELAPGVELIENLRFDPGETDNAPEFVKYLVDGAGGDPFDGYVNDAFGVSHRTHASIVGPPVSLPSAAGRLLEKEVDVLTRMRSAADRPFIAVLGGAKVSDKLGVIEALLGVVDRLLIGGGMCFTFLKALGHSVGDSLCETDQEQTCRRILDSGAPILLPSDITALSPDGDIGGDNGEVRQMGQSMPEGWTGLDIGPGTAAAFEEIIHDARSVFWNGPMGMFEDPRFAAGTRAVGQALADTKAFTVVGGGDSAAAVSEMGLTPYMDHISTGGGASLELLELGDLPGLIALRN</sequence>
<comment type="pathway">
    <text evidence="2">Carbohydrate degradation; glycolysis; pyruvate from D-glyceraldehyde 3-phosphate: step 2/5.</text>
</comment>
<keyword evidence="5" id="KW-0808">Transferase</keyword>
<dbReference type="InterPro" id="IPR036043">
    <property type="entry name" value="Phosphoglycerate_kinase_sf"/>
</dbReference>
<comment type="catalytic activity">
    <reaction evidence="1">
        <text>(2R)-3-phosphoglycerate + ATP = (2R)-3-phospho-glyceroyl phosphate + ADP</text>
        <dbReference type="Rhea" id="RHEA:14801"/>
        <dbReference type="ChEBI" id="CHEBI:30616"/>
        <dbReference type="ChEBI" id="CHEBI:57604"/>
        <dbReference type="ChEBI" id="CHEBI:58272"/>
        <dbReference type="ChEBI" id="CHEBI:456216"/>
        <dbReference type="EC" id="2.7.2.3"/>
    </reaction>
</comment>
<feature type="non-terminal residue" evidence="10">
    <location>
        <position position="1"/>
    </location>
</feature>
<dbReference type="PIRSF" id="PIRSF000724">
    <property type="entry name" value="Pgk"/>
    <property type="match status" value="1"/>
</dbReference>
<dbReference type="GO" id="GO:0006094">
    <property type="term" value="P:gluconeogenesis"/>
    <property type="evidence" value="ECO:0007669"/>
    <property type="project" value="TreeGrafter"/>
</dbReference>
<keyword evidence="9" id="KW-0324">Glycolysis</keyword>
<dbReference type="PRINTS" id="PR00477">
    <property type="entry name" value="PHGLYCKINASE"/>
</dbReference>
<keyword evidence="6" id="KW-0547">Nucleotide-binding</keyword>
<dbReference type="GO" id="GO:0005524">
    <property type="term" value="F:ATP binding"/>
    <property type="evidence" value="ECO:0007669"/>
    <property type="project" value="UniProtKB-KW"/>
</dbReference>
<protein>
    <recommendedName>
        <fullName evidence="4">phosphoglycerate kinase</fullName>
        <ecNumber evidence="4">2.7.2.3</ecNumber>
    </recommendedName>
</protein>
<dbReference type="GO" id="GO:0005829">
    <property type="term" value="C:cytosol"/>
    <property type="evidence" value="ECO:0007669"/>
    <property type="project" value="TreeGrafter"/>
</dbReference>
<gene>
    <name evidence="10" type="ORF">METZ01_LOCUS38378</name>
</gene>